<evidence type="ECO:0000313" key="3">
    <source>
        <dbReference type="EMBL" id="KAJ8654062.1"/>
    </source>
</evidence>
<comment type="caution">
    <text evidence="3">The sequence shown here is derived from an EMBL/GenBank/DDBJ whole genome shotgun (WGS) entry which is preliminary data.</text>
</comment>
<protein>
    <recommendedName>
        <fullName evidence="2">PH domain-containing protein</fullName>
    </recommendedName>
</protein>
<dbReference type="RefSeq" id="XP_058338976.1">
    <property type="nucleotide sequence ID" value="XM_058490255.1"/>
</dbReference>
<organism evidence="3 4">
    <name type="scientific">Lichtheimia ornata</name>
    <dbReference type="NCBI Taxonomy" id="688661"/>
    <lineage>
        <taxon>Eukaryota</taxon>
        <taxon>Fungi</taxon>
        <taxon>Fungi incertae sedis</taxon>
        <taxon>Mucoromycota</taxon>
        <taxon>Mucoromycotina</taxon>
        <taxon>Mucoromycetes</taxon>
        <taxon>Mucorales</taxon>
        <taxon>Lichtheimiaceae</taxon>
        <taxon>Lichtheimia</taxon>
    </lineage>
</organism>
<gene>
    <name evidence="3" type="ORF">O0I10_010273</name>
</gene>
<dbReference type="SMART" id="SM00233">
    <property type="entry name" value="PH"/>
    <property type="match status" value="1"/>
</dbReference>
<dbReference type="CDD" id="cd00821">
    <property type="entry name" value="PH"/>
    <property type="match status" value="1"/>
</dbReference>
<feature type="domain" description="PH" evidence="2">
    <location>
        <begin position="64"/>
        <end position="167"/>
    </location>
</feature>
<evidence type="ECO:0000256" key="1">
    <source>
        <dbReference type="SAM" id="MobiDB-lite"/>
    </source>
</evidence>
<dbReference type="PROSITE" id="PS50003">
    <property type="entry name" value="PH_DOMAIN"/>
    <property type="match status" value="1"/>
</dbReference>
<dbReference type="EMBL" id="JARTCD010000067">
    <property type="protein sequence ID" value="KAJ8654062.1"/>
    <property type="molecule type" value="Genomic_DNA"/>
</dbReference>
<dbReference type="Pfam" id="PF00169">
    <property type="entry name" value="PH"/>
    <property type="match status" value="1"/>
</dbReference>
<dbReference type="GeneID" id="83217677"/>
<dbReference type="InterPro" id="IPR001849">
    <property type="entry name" value="PH_domain"/>
</dbReference>
<dbReference type="AlphaFoldDB" id="A0AAD7UWP2"/>
<name>A0AAD7UWP2_9FUNG</name>
<evidence type="ECO:0000259" key="2">
    <source>
        <dbReference type="PROSITE" id="PS50003"/>
    </source>
</evidence>
<accession>A0AAD7UWP2</accession>
<feature type="compositionally biased region" description="Pro residues" evidence="1">
    <location>
        <begin position="224"/>
        <end position="245"/>
    </location>
</feature>
<proteinExistence type="predicted"/>
<reference evidence="3 4" key="1">
    <citation type="submission" date="2023-03" db="EMBL/GenBank/DDBJ databases">
        <title>Genome sequence of Lichtheimia ornata CBS 291.66.</title>
        <authorList>
            <person name="Mohabir J.T."/>
            <person name="Shea T.P."/>
            <person name="Kurbessoian T."/>
            <person name="Berby B."/>
            <person name="Fontaine J."/>
            <person name="Livny J."/>
            <person name="Gnirke A."/>
            <person name="Stajich J.E."/>
            <person name="Cuomo C.A."/>
        </authorList>
    </citation>
    <scope>NUCLEOTIDE SEQUENCE [LARGE SCALE GENOMIC DNA]</scope>
    <source>
        <strain evidence="3">CBS 291.66</strain>
    </source>
</reference>
<feature type="region of interest" description="Disordered" evidence="1">
    <location>
        <begin position="22"/>
        <end position="47"/>
    </location>
</feature>
<feature type="compositionally biased region" description="Low complexity" evidence="1">
    <location>
        <begin position="22"/>
        <end position="41"/>
    </location>
</feature>
<feature type="region of interest" description="Disordered" evidence="1">
    <location>
        <begin position="194"/>
        <end position="245"/>
    </location>
</feature>
<keyword evidence="4" id="KW-1185">Reference proteome</keyword>
<dbReference type="SUPFAM" id="SSF50729">
    <property type="entry name" value="PH domain-like"/>
    <property type="match status" value="1"/>
</dbReference>
<sequence length="245" mass="28387">MRIDGEQRIKLNPFMIPRRKGSLSTTTLSRSNSNRSSTTTLDLNDPTTFRPQTMETHAAALWPYAVLGGWMTKHMPPAFSFTKTRHRRYVLLLDRHIYTFKTDSPKSDFREYFQLTANTDVFATDQFPGVLYCLEIARKEDGRTWYLQADDAEDMKTWMDRFRKAIKWLRLEQPGVFTISQLLEMDRRSSESSNNIFDTTITTTTAPSSSSSSSTWRQRQPLPRDLPPQRPPPTRRPPPPPSCFS</sequence>
<dbReference type="Proteomes" id="UP001234581">
    <property type="component" value="Unassembled WGS sequence"/>
</dbReference>
<feature type="compositionally biased region" description="Low complexity" evidence="1">
    <location>
        <begin position="199"/>
        <end position="223"/>
    </location>
</feature>
<dbReference type="Gene3D" id="2.30.29.30">
    <property type="entry name" value="Pleckstrin-homology domain (PH domain)/Phosphotyrosine-binding domain (PTB)"/>
    <property type="match status" value="1"/>
</dbReference>
<evidence type="ECO:0000313" key="4">
    <source>
        <dbReference type="Proteomes" id="UP001234581"/>
    </source>
</evidence>
<dbReference type="InterPro" id="IPR011993">
    <property type="entry name" value="PH-like_dom_sf"/>
</dbReference>